<feature type="compositionally biased region" description="Basic residues" evidence="2">
    <location>
        <begin position="425"/>
        <end position="435"/>
    </location>
</feature>
<keyword evidence="3" id="KW-0812">Transmembrane</keyword>
<dbReference type="Proteomes" id="UP000280696">
    <property type="component" value="Unassembled WGS sequence"/>
</dbReference>
<evidence type="ECO:0000256" key="2">
    <source>
        <dbReference type="SAM" id="MobiDB-lite"/>
    </source>
</evidence>
<reference evidence="4 5" key="1">
    <citation type="submission" date="2018-09" db="EMBL/GenBank/DDBJ databases">
        <title>Murine metabolic-syndrome-specific gut microbial biobank.</title>
        <authorList>
            <person name="Liu C."/>
        </authorList>
    </citation>
    <scope>NUCLEOTIDE SEQUENCE [LARGE SCALE GENOMIC DNA]</scope>
    <source>
        <strain evidence="4 5">0.1xD8-82</strain>
    </source>
</reference>
<feature type="compositionally biased region" description="Basic and acidic residues" evidence="2">
    <location>
        <begin position="351"/>
        <end position="361"/>
    </location>
</feature>
<feature type="compositionally biased region" description="Basic residues" evidence="2">
    <location>
        <begin position="308"/>
        <end position="318"/>
    </location>
</feature>
<feature type="compositionally biased region" description="Polar residues" evidence="2">
    <location>
        <begin position="179"/>
        <end position="191"/>
    </location>
</feature>
<feature type="compositionally biased region" description="Basic residues" evidence="2">
    <location>
        <begin position="286"/>
        <end position="299"/>
    </location>
</feature>
<feature type="transmembrane region" description="Helical" evidence="3">
    <location>
        <begin position="454"/>
        <end position="476"/>
    </location>
</feature>
<keyword evidence="3" id="KW-1133">Transmembrane helix</keyword>
<evidence type="ECO:0000313" key="4">
    <source>
        <dbReference type="EMBL" id="RKI92897.1"/>
    </source>
</evidence>
<dbReference type="EMBL" id="RAYQ01000004">
    <property type="protein sequence ID" value="RKI92897.1"/>
    <property type="molecule type" value="Genomic_DNA"/>
</dbReference>
<feature type="region of interest" description="Disordered" evidence="2">
    <location>
        <begin position="267"/>
        <end position="435"/>
    </location>
</feature>
<feature type="compositionally biased region" description="Basic residues" evidence="2">
    <location>
        <begin position="403"/>
        <end position="416"/>
    </location>
</feature>
<sequence length="645" mass="72617">MDTDEEYLDDLLESMTNNEQQNRTMNDAMRDVKRISNEVKEITKAADIPEIKSDTVSSDSDDWKASLDDILAQVDMQDETDEPEDDDLAQAKDVTQANDLTQDDLEELIESMDSMEIDTQFEGDGELDEDLANLFKENFDAVNLNSTHADSDFEGDSLKESDSVDIGSDNGRLAGSDTEVGNSADTNSGNVLNMEKKDVTDLIDNMDGADADLAEINGLLKNAERNESVNDDILELLESVRADNSEDGDDSAFDIFDEHELKEVLRDGGQYINSAEELESIPEKPSKKKKRGKKEKKKKEKPENGGGLKKKLFGKKKKAEAADEEELSADTDKEMQGKTSASDNGAADQEDIIRQKEEKKPGFFSKLKGLLEEEEGESSENQDNVGGLKEINEAEREEIKKEAQKKKEKKEKKGNKKEKAASKKPEKKKKAKKVKKEKAPREVVFERPILSKKVLILLVALCATLLASIFILSSLLPDYEQRQRVRSAYQDRDYETVYKFLYNKNRNSNETIMYDRAELIFKLERKWKSYQNNMLLNQELEALHALMEGVAYYHSLSETVEYETQAELDSLYQMICGALGRYGITPEDAMEINAYDDVTYTKQLTSLVNGTGFTAPEEDGAQEEALTPQDILPEEEEIIGVDSDN</sequence>
<name>A0A3A9ANC4_9FIRM</name>
<evidence type="ECO:0000256" key="1">
    <source>
        <dbReference type="SAM" id="Coils"/>
    </source>
</evidence>
<comment type="caution">
    <text evidence="4">The sequence shown here is derived from an EMBL/GenBank/DDBJ whole genome shotgun (WGS) entry which is preliminary data.</text>
</comment>
<keyword evidence="1" id="KW-0175">Coiled coil</keyword>
<feature type="coiled-coil region" evidence="1">
    <location>
        <begin position="18"/>
        <end position="45"/>
    </location>
</feature>
<feature type="compositionally biased region" description="Acidic residues" evidence="2">
    <location>
        <begin position="632"/>
        <end position="645"/>
    </location>
</feature>
<keyword evidence="5" id="KW-1185">Reference proteome</keyword>
<feature type="region of interest" description="Disordered" evidence="2">
    <location>
        <begin position="146"/>
        <end position="193"/>
    </location>
</feature>
<protein>
    <submittedName>
        <fullName evidence="4">Uncharacterized protein</fullName>
    </submittedName>
</protein>
<accession>A0A3A9ANC4</accession>
<proteinExistence type="predicted"/>
<feature type="region of interest" description="Disordered" evidence="2">
    <location>
        <begin position="75"/>
        <end position="103"/>
    </location>
</feature>
<feature type="compositionally biased region" description="Basic and acidic residues" evidence="2">
    <location>
        <begin position="390"/>
        <end position="402"/>
    </location>
</feature>
<gene>
    <name evidence="4" type="ORF">D7V94_06225</name>
</gene>
<dbReference type="OrthoDB" id="2061941at2"/>
<feature type="region of interest" description="Disordered" evidence="2">
    <location>
        <begin position="611"/>
        <end position="645"/>
    </location>
</feature>
<evidence type="ECO:0000256" key="3">
    <source>
        <dbReference type="SAM" id="Phobius"/>
    </source>
</evidence>
<feature type="compositionally biased region" description="Acidic residues" evidence="2">
    <location>
        <begin position="76"/>
        <end position="88"/>
    </location>
</feature>
<organism evidence="4 5">
    <name type="scientific">Parablautia intestinalis</name>
    <dbReference type="NCBI Taxonomy" id="2320100"/>
    <lineage>
        <taxon>Bacteria</taxon>
        <taxon>Bacillati</taxon>
        <taxon>Bacillota</taxon>
        <taxon>Clostridia</taxon>
        <taxon>Lachnospirales</taxon>
        <taxon>Lachnospiraceae</taxon>
        <taxon>Parablautia</taxon>
    </lineage>
</organism>
<dbReference type="RefSeq" id="WP_120467836.1">
    <property type="nucleotide sequence ID" value="NZ_RAYQ01000004.1"/>
</dbReference>
<evidence type="ECO:0000313" key="5">
    <source>
        <dbReference type="Proteomes" id="UP000280696"/>
    </source>
</evidence>
<keyword evidence="3" id="KW-0472">Membrane</keyword>
<dbReference type="AlphaFoldDB" id="A0A3A9ANC4"/>